<keyword evidence="5" id="KW-1185">Reference proteome</keyword>
<proteinExistence type="predicted"/>
<evidence type="ECO:0000259" key="3">
    <source>
        <dbReference type="Pfam" id="PF10145"/>
    </source>
</evidence>
<protein>
    <recommendedName>
        <fullName evidence="3">Phage tail tape measure protein domain-containing protein</fullName>
    </recommendedName>
</protein>
<gene>
    <name evidence="4" type="ORF">GC096_03855</name>
</gene>
<comment type="caution">
    <text evidence="4">The sequence shown here is derived from an EMBL/GenBank/DDBJ whole genome shotgun (WGS) entry which is preliminary data.</text>
</comment>
<dbReference type="Pfam" id="PF10145">
    <property type="entry name" value="PhageMin_Tail"/>
    <property type="match status" value="1"/>
</dbReference>
<keyword evidence="2" id="KW-0812">Transmembrane</keyword>
<dbReference type="RefSeq" id="WP_171628987.1">
    <property type="nucleotide sequence ID" value="NZ_WHNY01000009.1"/>
</dbReference>
<accession>A0ABX1X444</accession>
<sequence length="858" mass="92565">MEIFKLFGSIFIRDEEAQERIEGIDESAGGLHLTLGKIVKAAAALGGAIVAGLAVGSVIEGVNDLQKAVADFQSSTGSSNDEMVEFKDTLTDIYDNNYGESFDDIAKSMANLRQTTGASGEELKNLTQNALMLRDTFEFEVNDSINAANSLMKTFGINGDEAYTLIAQGAQNGANKNGDLLDTLNEYSPQFKALGFSANQFTDILIQGAANGAFSIDKVGDSIKEFNIRAKDGSDSSKSAFEKLGLNADALTKSFANGGKSAQESFGQVVSALSKLEDPILKNQIGVSLFGTQFEDLEATAITSLANVESKANMAADTLDQINQAEYKTFTEAMQGIGRNIQTSLIVPLSEKVLPLLMEFSGWVTSKTPEIKEAVSGAINVAIEIFERLSTTIEWVIGNLNLLLPAIVGVTAVIAAQSIINTVVSLYKAWQLATATMTTAQWLLNAAMSANPIGLVALAVGALIAAGVALYMNWDKVTALLSASWEWMKKTAIDVFTVISVKVTEVWDSVKQITIETWNSITEFFTKDIPAAFNTVVGFFAELPGRIYTFLVDLYLVKIPYAIGYGIGWMIKAASEGIPKLIQFFENLPGQIWEWLVKVYTNFQTWHDNMRDKAIEVGSSVIKGVIDFFAELPGKVWNWLVQVVTKMSEWQTNANLKAKEAGQSIVDSIINFIKELPSKISKWFTDTVTGIVDFGTEAYTAAGDFGKNIVDGIVDFIKNIPTKIEEYVGGAVSRVMGYATKVKDLISGIFKSGSEGVQAGMGKSGYSATISIPAFATGTNSAPGGLSLVGEEGPELVNLPRGAQVYTHEQSKNMVNSSPEYVVVKIHLDSKEIAQVIAVPMNQELNGIVNSAMREIGL</sequence>
<dbReference type="Proteomes" id="UP000653578">
    <property type="component" value="Unassembled WGS sequence"/>
</dbReference>
<dbReference type="EMBL" id="WHNY01000009">
    <property type="protein sequence ID" value="NOU63180.1"/>
    <property type="molecule type" value="Genomic_DNA"/>
</dbReference>
<dbReference type="InterPro" id="IPR010090">
    <property type="entry name" value="Phage_tape_meas"/>
</dbReference>
<reference evidence="4 5" key="1">
    <citation type="submission" date="2019-10" db="EMBL/GenBank/DDBJ databases">
        <title>Description of Paenibacillus humi sp. nov.</title>
        <authorList>
            <person name="Carlier A."/>
            <person name="Qi S."/>
        </authorList>
    </citation>
    <scope>NUCLEOTIDE SEQUENCE [LARGE SCALE GENOMIC DNA]</scope>
    <source>
        <strain evidence="4 5">LMG 31461</strain>
    </source>
</reference>
<keyword evidence="2" id="KW-1133">Transmembrane helix</keyword>
<keyword evidence="1" id="KW-1188">Viral release from host cell</keyword>
<feature type="transmembrane region" description="Helical" evidence="2">
    <location>
        <begin position="402"/>
        <end position="427"/>
    </location>
</feature>
<organism evidence="4 5">
    <name type="scientific">Paenibacillus plantarum</name>
    <dbReference type="NCBI Taxonomy" id="2654975"/>
    <lineage>
        <taxon>Bacteria</taxon>
        <taxon>Bacillati</taxon>
        <taxon>Bacillota</taxon>
        <taxon>Bacilli</taxon>
        <taxon>Bacillales</taxon>
        <taxon>Paenibacillaceae</taxon>
        <taxon>Paenibacillus</taxon>
    </lineage>
</organism>
<evidence type="ECO:0000256" key="2">
    <source>
        <dbReference type="SAM" id="Phobius"/>
    </source>
</evidence>
<name>A0ABX1X444_9BACL</name>
<keyword evidence="2" id="KW-0472">Membrane</keyword>
<dbReference type="PANTHER" id="PTHR37813">
    <property type="entry name" value="FELS-2 PROPHAGE PROTEIN"/>
    <property type="match status" value="1"/>
</dbReference>
<dbReference type="PANTHER" id="PTHR37813:SF1">
    <property type="entry name" value="FELS-2 PROPHAGE PROTEIN"/>
    <property type="match status" value="1"/>
</dbReference>
<evidence type="ECO:0000313" key="4">
    <source>
        <dbReference type="EMBL" id="NOU63180.1"/>
    </source>
</evidence>
<feature type="transmembrane region" description="Helical" evidence="2">
    <location>
        <begin position="453"/>
        <end position="474"/>
    </location>
</feature>
<evidence type="ECO:0000256" key="1">
    <source>
        <dbReference type="ARBA" id="ARBA00022612"/>
    </source>
</evidence>
<evidence type="ECO:0000313" key="5">
    <source>
        <dbReference type="Proteomes" id="UP000653578"/>
    </source>
</evidence>
<feature type="domain" description="Phage tail tape measure protein" evidence="3">
    <location>
        <begin position="98"/>
        <end position="291"/>
    </location>
</feature>